<dbReference type="RefSeq" id="WP_101307774.1">
    <property type="nucleotide sequence ID" value="NZ_MVDE01000001.1"/>
</dbReference>
<comment type="caution">
    <text evidence="1">The sequence shown here is derived from an EMBL/GenBank/DDBJ whole genome shotgun (WGS) entry which is preliminary data.</text>
</comment>
<dbReference type="Proteomes" id="UP000233618">
    <property type="component" value="Unassembled WGS sequence"/>
</dbReference>
<dbReference type="EMBL" id="MVDE01000001">
    <property type="protein sequence ID" value="PKQ69363.1"/>
    <property type="molecule type" value="Genomic_DNA"/>
</dbReference>
<reference evidence="1 2" key="1">
    <citation type="journal article" date="2017" name="Front. Microbiol.">
        <title>Labilibaculum manganireducens gen. nov., sp. nov. and Labilibaculum filiforme sp. nov., Novel Bacteroidetes Isolated from Subsurface Sediments of the Baltic Sea.</title>
        <authorList>
            <person name="Vandieken V."/>
            <person name="Marshall I.P."/>
            <person name="Niemann H."/>
            <person name="Engelen B."/>
            <person name="Cypionka H."/>
        </authorList>
    </citation>
    <scope>NUCLEOTIDE SEQUENCE [LARGE SCALE GENOMIC DNA]</scope>
    <source>
        <strain evidence="1 2">59.10-2M</strain>
    </source>
</reference>
<dbReference type="AlphaFoldDB" id="A0A2N3IGJ2"/>
<sequence>MKATEQKLQKALGISSDTYAEMMYEYGCAYLEQRKENLITDCKCKEDQAEKFTAIFRNSTIWWNWWRREWQAVDRLFLRLNEHRMEDYRIMQECHTKIPPLDEVDLILDNHVIIKDLSKAALLLTEKKMPYNDDSKSILYTGRDKKVFPRQWI</sequence>
<organism evidence="1 2">
    <name type="scientific">Labilibaculum manganireducens</name>
    <dbReference type="NCBI Taxonomy" id="1940525"/>
    <lineage>
        <taxon>Bacteria</taxon>
        <taxon>Pseudomonadati</taxon>
        <taxon>Bacteroidota</taxon>
        <taxon>Bacteroidia</taxon>
        <taxon>Marinilabiliales</taxon>
        <taxon>Marinifilaceae</taxon>
        <taxon>Labilibaculum</taxon>
    </lineage>
</organism>
<proteinExistence type="predicted"/>
<protein>
    <submittedName>
        <fullName evidence="1">Uncharacterized protein</fullName>
    </submittedName>
</protein>
<keyword evidence="2" id="KW-1185">Reference proteome</keyword>
<gene>
    <name evidence="1" type="ORF">BZG01_00045</name>
</gene>
<accession>A0A2N3IGJ2</accession>
<evidence type="ECO:0000313" key="1">
    <source>
        <dbReference type="EMBL" id="PKQ69363.1"/>
    </source>
</evidence>
<name>A0A2N3IGJ2_9BACT</name>
<evidence type="ECO:0000313" key="2">
    <source>
        <dbReference type="Proteomes" id="UP000233618"/>
    </source>
</evidence>